<dbReference type="GO" id="GO:0008083">
    <property type="term" value="F:growth factor activity"/>
    <property type="evidence" value="ECO:0007669"/>
    <property type="project" value="InterPro"/>
</dbReference>
<evidence type="ECO:0000313" key="6">
    <source>
        <dbReference type="Proteomes" id="UP000694621"/>
    </source>
</evidence>
<dbReference type="Proteomes" id="UP000694621">
    <property type="component" value="Unplaced"/>
</dbReference>
<dbReference type="Gene3D" id="6.20.90.30">
    <property type="match status" value="1"/>
</dbReference>
<dbReference type="InterPro" id="IPR008996">
    <property type="entry name" value="IL1/FGF"/>
</dbReference>
<feature type="region of interest" description="Disordered" evidence="4">
    <location>
        <begin position="1"/>
        <end position="27"/>
    </location>
</feature>
<accession>A0A8B9KCP4</accession>
<comment type="subcellular location">
    <subcellularLocation>
        <location evidence="1">Secreted</location>
    </subcellularLocation>
</comment>
<name>A0A8B9KCP4_ASTMX</name>
<feature type="region of interest" description="Disordered" evidence="4">
    <location>
        <begin position="52"/>
        <end position="86"/>
    </location>
</feature>
<dbReference type="AlphaFoldDB" id="A0A8B9KCP4"/>
<keyword evidence="3" id="KW-0964">Secreted</keyword>
<comment type="similarity">
    <text evidence="2">Belongs to the heparin-binding growth factors family.</text>
</comment>
<dbReference type="GO" id="GO:0005576">
    <property type="term" value="C:extracellular region"/>
    <property type="evidence" value="ECO:0007669"/>
    <property type="project" value="UniProtKB-SubCell"/>
</dbReference>
<organism evidence="5 6">
    <name type="scientific">Astyanax mexicanus</name>
    <name type="common">Blind cave fish</name>
    <name type="synonym">Astyanax fasciatus mexicanus</name>
    <dbReference type="NCBI Taxonomy" id="7994"/>
    <lineage>
        <taxon>Eukaryota</taxon>
        <taxon>Metazoa</taxon>
        <taxon>Chordata</taxon>
        <taxon>Craniata</taxon>
        <taxon>Vertebrata</taxon>
        <taxon>Euteleostomi</taxon>
        <taxon>Actinopterygii</taxon>
        <taxon>Neopterygii</taxon>
        <taxon>Teleostei</taxon>
        <taxon>Ostariophysi</taxon>
        <taxon>Characiformes</taxon>
        <taxon>Characoidei</taxon>
        <taxon>Acestrorhamphidae</taxon>
        <taxon>Acestrorhamphinae</taxon>
        <taxon>Astyanax</taxon>
    </lineage>
</organism>
<reference evidence="5" key="1">
    <citation type="submission" date="2025-08" db="UniProtKB">
        <authorList>
            <consortium name="Ensembl"/>
        </authorList>
    </citation>
    <scope>IDENTIFICATION</scope>
</reference>
<evidence type="ECO:0000256" key="3">
    <source>
        <dbReference type="ARBA" id="ARBA00022525"/>
    </source>
</evidence>
<protein>
    <recommendedName>
        <fullName evidence="7">Fibroblast growth factor 2</fullName>
    </recommendedName>
</protein>
<evidence type="ECO:0000256" key="2">
    <source>
        <dbReference type="ARBA" id="ARBA00007936"/>
    </source>
</evidence>
<dbReference type="Ensembl" id="ENSAMXT00005036090.1">
    <property type="protein sequence ID" value="ENSAMXP00005033030.1"/>
    <property type="gene ID" value="ENSAMXG00005016074.1"/>
</dbReference>
<feature type="compositionally biased region" description="Basic and acidic residues" evidence="4">
    <location>
        <begin position="77"/>
        <end position="86"/>
    </location>
</feature>
<dbReference type="SUPFAM" id="SSF50353">
    <property type="entry name" value="Cytokine"/>
    <property type="match status" value="1"/>
</dbReference>
<evidence type="ECO:0000256" key="1">
    <source>
        <dbReference type="ARBA" id="ARBA00004613"/>
    </source>
</evidence>
<evidence type="ECO:0000256" key="4">
    <source>
        <dbReference type="SAM" id="MobiDB-lite"/>
    </source>
</evidence>
<evidence type="ECO:0000313" key="5">
    <source>
        <dbReference type="Ensembl" id="ENSAMXP00005033030.1"/>
    </source>
</evidence>
<sequence>MATGEIKTLPAGPADGGSSGFPPGTFKEPKRLYCKNGGFFLRILPDGRVDGIREKNDPNSKNPQFYFFTPGVFGTGREGEEHKAPL</sequence>
<proteinExistence type="inferred from homology"/>
<dbReference type="Pfam" id="PF00167">
    <property type="entry name" value="FGF"/>
    <property type="match status" value="1"/>
</dbReference>
<dbReference type="InterPro" id="IPR002209">
    <property type="entry name" value="Fibroblast_GF_fam"/>
</dbReference>
<evidence type="ECO:0008006" key="7">
    <source>
        <dbReference type="Google" id="ProtNLM"/>
    </source>
</evidence>